<keyword evidence="3" id="KW-1185">Reference proteome</keyword>
<feature type="region of interest" description="Disordered" evidence="1">
    <location>
        <begin position="48"/>
        <end position="80"/>
    </location>
</feature>
<feature type="compositionally biased region" description="Pro residues" evidence="1">
    <location>
        <begin position="606"/>
        <end position="621"/>
    </location>
</feature>
<feature type="region of interest" description="Disordered" evidence="1">
    <location>
        <begin position="124"/>
        <end position="151"/>
    </location>
</feature>
<feature type="compositionally biased region" description="Polar residues" evidence="1">
    <location>
        <begin position="1207"/>
        <end position="1237"/>
    </location>
</feature>
<feature type="region of interest" description="Disordered" evidence="1">
    <location>
        <begin position="1138"/>
        <end position="1352"/>
    </location>
</feature>
<feature type="compositionally biased region" description="Low complexity" evidence="1">
    <location>
        <begin position="977"/>
        <end position="998"/>
    </location>
</feature>
<proteinExistence type="predicted"/>
<evidence type="ECO:0000313" key="3">
    <source>
        <dbReference type="Proteomes" id="UP000698800"/>
    </source>
</evidence>
<sequence>MPRYEQILRTDVLTQVEAAIEMVKTRTQTGAKSNPHGGIQRPVRGSKLKVSKGKEKEMLETMSEEEEELESGGPVQNPPGGEMLMEEPVMTPPGEEWAPTRYRGRELTPVSDAELRRKLKEPNFTGDGYEVSKQRSLGDELKLANSSRSSNSKIQRADRLISQWVIIRAEHEANLPGALPHIDKQLQKAREARAALGDTEENHRVGDEAKRQQVVRDRVSVLEQALANSKFEPERENIRGAIEEYRSGRLGYVQHYTLFWAGKPVDIAETYTDFAKDRGDRLDRYAQEYGPHWLWFENPLCSHPEAKPRSSPCGILKRDLTWNSLGHFWVTQGFWKREGWVHRVMPVEAREIPLELREGMPSAIQTRDDGALYAGETGPRLSFRSLLDSGATHPTLFEEDFQHLGIDTARYAAQSIVTVETTNGTVSSKVYELFVEVLTESGLTLADTFLNYHLPMYIGSPCPVFLIPDCPGPVVDENGIEEPPRLSGILPFIAPYITSVPGRNALLMGETRNDVLGAPKFPPERRWSLVHPQEPLGDTSGWNRFDDPLIRFTHNNGLVVDKDIRPGLSELRVNVGQPDERVLVRSNVEMKWHDVNPQPENTPMQPWQPPRPGQPSQPWCPPDRGGPTHPNPPTSDSERLGDDIIAEMDHPAEQAHHQFIDNSLNLLEDAPFIRSSINTESTSASVLTEETLTTDSEQSEINSSEEMFSRRRNARDNPAPPASAGPPLSQGTASAVSPVSQISPPRAIGSPPAFSLISLEEAQRRQSGHMRQHSSTPDLRGSYSTSDGEIPPVPKLQWDDYPLSPTSQVVDQPLSPRKDSGATSRFVPRQGLEDSVESTPTKGEHHRGRSAARAVASIAGGLRQMNPFRRGASRSNRLDSVESTPQKGSEVIPLPPGDDLQTPSRTRRSGRVGVLPATETAVLPSSSGPLQTPSGTSESIATDPPSIPYGITASGASPETESQRFEMRQQPRATLHPNLSAAGSSPPNSSQNSQFPSLGDQGRSAHVADPPSIPYNSTASKGSIATIERSTKDDASELQQMASRPAVRTDIISSPTHPGRHAPSPVLNDILQSSLVAHPLITPDGVSLTTGIQPGGGRPGPSTIRPRHGVTFSPLREGLIAEAAVPSHTVSEISIPMSQMRRGRERLGTSSSYIPPKRSSREDNTLLQPSEHPIPVEGASDAQKTDDGELRENSLQPKYMGSREGQQDITNNGEVDTSQSKYNTTHAPGLGFQTNPLTLVKGNRDNEDPRSPTSSQFPMARMMEIQKTSTGRNEDNWLRPASTAPNFFPPSRKPLPSIPTESRGEDPPTPQKASTPAKGVSTKPSKSGSESRESPNFSRPKPLDSYLGSAGSLNFNPSPYGALPRPSAQTEAASNPNDPFMVGIGLGDKSVEGVVVIDTKPDKELFTETKNNRGPSFEKVLAVTEKLRRGQYDNSGTKLESVKKLTVKGLWNGVGFSRNDVEYGVEQVSEAQRKEERQAVELIAAVLEMMGHLQEFEWKSELPFTKALWPAMSAATITHVFIDLFKAGVGGGGEENDAFPPEDLVPLRTLTALQSLTLVGMIDSYQKQIWEALWLIPSMKHLDLRMITEPSLRRDRDEKWEFIKGSWKIRRFDEVQLTYHGDRGSGRVHFNSGYGEYLDIMCMMKAWRSVAGPDQPQPRMGLESLTLEGFIVDAQPFVKIFDERKFKKLEFVGLNMDAGLALKPAMMIGMKMIVPDENKQPQVRQMATFYPAGSAKLITIKGGKKKLDNK</sequence>
<protein>
    <submittedName>
        <fullName evidence="2">Uncharacterized protein</fullName>
    </submittedName>
</protein>
<feature type="compositionally biased region" description="Polar residues" evidence="1">
    <location>
        <begin position="729"/>
        <end position="743"/>
    </location>
</feature>
<evidence type="ECO:0000313" key="2">
    <source>
        <dbReference type="EMBL" id="KAH0543118.1"/>
    </source>
</evidence>
<dbReference type="EMBL" id="JAGHQL010000039">
    <property type="protein sequence ID" value="KAH0543118.1"/>
    <property type="molecule type" value="Genomic_DNA"/>
</dbReference>
<feature type="compositionally biased region" description="Basic and acidic residues" evidence="1">
    <location>
        <begin position="1183"/>
        <end position="1192"/>
    </location>
</feature>
<feature type="compositionally biased region" description="Polar residues" evidence="1">
    <location>
        <begin position="923"/>
        <end position="940"/>
    </location>
</feature>
<feature type="compositionally biased region" description="Polar residues" evidence="1">
    <location>
        <begin position="1367"/>
        <end position="1376"/>
    </location>
</feature>
<accession>A0A9P8L5H9</accession>
<feature type="compositionally biased region" description="Polar residues" evidence="1">
    <location>
        <begin position="1014"/>
        <end position="1023"/>
    </location>
</feature>
<gene>
    <name evidence="2" type="ORF">FGG08_002544</name>
</gene>
<feature type="region of interest" description="Disordered" evidence="1">
    <location>
        <begin position="681"/>
        <end position="1066"/>
    </location>
</feature>
<reference evidence="2" key="1">
    <citation type="submission" date="2021-03" db="EMBL/GenBank/DDBJ databases">
        <title>Comparative genomics and phylogenomic investigation of the class Geoglossomycetes provide insights into ecological specialization and systematics.</title>
        <authorList>
            <person name="Melie T."/>
            <person name="Pirro S."/>
            <person name="Miller A.N."/>
            <person name="Quandt A."/>
        </authorList>
    </citation>
    <scope>NUCLEOTIDE SEQUENCE</scope>
    <source>
        <strain evidence="2">GBOQ0MN5Z8</strain>
    </source>
</reference>
<feature type="region of interest" description="Disordered" evidence="1">
    <location>
        <begin position="594"/>
        <end position="640"/>
    </location>
</feature>
<organism evidence="2 3">
    <name type="scientific">Glutinoglossum americanum</name>
    <dbReference type="NCBI Taxonomy" id="1670608"/>
    <lineage>
        <taxon>Eukaryota</taxon>
        <taxon>Fungi</taxon>
        <taxon>Dikarya</taxon>
        <taxon>Ascomycota</taxon>
        <taxon>Pezizomycotina</taxon>
        <taxon>Geoglossomycetes</taxon>
        <taxon>Geoglossales</taxon>
        <taxon>Geoglossaceae</taxon>
        <taxon>Glutinoglossum</taxon>
    </lineage>
</organism>
<name>A0A9P8L5H9_9PEZI</name>
<feature type="compositionally biased region" description="Polar residues" evidence="1">
    <location>
        <begin position="773"/>
        <end position="787"/>
    </location>
</feature>
<dbReference type="OrthoDB" id="5376010at2759"/>
<dbReference type="Proteomes" id="UP000698800">
    <property type="component" value="Unassembled WGS sequence"/>
</dbReference>
<feature type="compositionally biased region" description="Pro residues" evidence="1">
    <location>
        <begin position="1287"/>
        <end position="1297"/>
    </location>
</feature>
<comment type="caution">
    <text evidence="2">The sequence shown here is derived from an EMBL/GenBank/DDBJ whole genome shotgun (WGS) entry which is preliminary data.</text>
</comment>
<feature type="compositionally biased region" description="Basic and acidic residues" evidence="1">
    <location>
        <begin position="130"/>
        <end position="142"/>
    </location>
</feature>
<feature type="compositionally biased region" description="Polar residues" evidence="1">
    <location>
        <begin position="681"/>
        <end position="706"/>
    </location>
</feature>
<evidence type="ECO:0000256" key="1">
    <source>
        <dbReference type="SAM" id="MobiDB-lite"/>
    </source>
</evidence>
<feature type="region of interest" description="Disordered" evidence="1">
    <location>
        <begin position="1357"/>
        <end position="1376"/>
    </location>
</feature>